<dbReference type="GO" id="GO:0008750">
    <property type="term" value="F:proton-translocating NAD(P)+ transhydrogenase activity"/>
    <property type="evidence" value="ECO:0007669"/>
    <property type="project" value="UniProtKB-EC"/>
</dbReference>
<dbReference type="Pfam" id="PF01262">
    <property type="entry name" value="AlaDh_PNT_C"/>
    <property type="match status" value="1"/>
</dbReference>
<dbReference type="PANTHER" id="PTHR10160">
    <property type="entry name" value="NAD(P) TRANSHYDROGENASE"/>
    <property type="match status" value="1"/>
</dbReference>
<proteinExistence type="inferred from homology"/>
<dbReference type="Pfam" id="PF05222">
    <property type="entry name" value="AlaDh_PNT_N"/>
    <property type="match status" value="1"/>
</dbReference>
<feature type="domain" description="Alanine dehydrogenase/pyridine nucleotide transhydrogenase N-terminal" evidence="10">
    <location>
        <begin position="4"/>
        <end position="136"/>
    </location>
</feature>
<keyword evidence="6" id="KW-1278">Translocase</keyword>
<keyword evidence="4" id="KW-0547">Nucleotide-binding</keyword>
<evidence type="ECO:0000256" key="1">
    <source>
        <dbReference type="ARBA" id="ARBA00003943"/>
    </source>
</evidence>
<comment type="caution">
    <text evidence="11">The sequence shown here is derived from an EMBL/GenBank/DDBJ whole genome shotgun (WGS) entry which is preliminary data.</text>
</comment>
<dbReference type="GO" id="GO:0016491">
    <property type="term" value="F:oxidoreductase activity"/>
    <property type="evidence" value="ECO:0007669"/>
    <property type="project" value="InterPro"/>
</dbReference>
<organism evidence="11 12">
    <name type="scientific">Persicobacter diffluens</name>
    <dbReference type="NCBI Taxonomy" id="981"/>
    <lineage>
        <taxon>Bacteria</taxon>
        <taxon>Pseudomonadati</taxon>
        <taxon>Bacteroidota</taxon>
        <taxon>Cytophagia</taxon>
        <taxon>Cytophagales</taxon>
        <taxon>Persicobacteraceae</taxon>
        <taxon>Persicobacter</taxon>
    </lineage>
</organism>
<dbReference type="AlphaFoldDB" id="A0AAN5AL35"/>
<comment type="similarity">
    <text evidence="2">Belongs to the AlaDH/PNT family.</text>
</comment>
<dbReference type="PANTHER" id="PTHR10160:SF19">
    <property type="entry name" value="PROTON-TRANSLOCATING NAD(P)(+) TRANSHYDROGENASE"/>
    <property type="match status" value="1"/>
</dbReference>
<dbReference type="GO" id="GO:0005886">
    <property type="term" value="C:plasma membrane"/>
    <property type="evidence" value="ECO:0007669"/>
    <property type="project" value="TreeGrafter"/>
</dbReference>
<dbReference type="SUPFAM" id="SSF52283">
    <property type="entry name" value="Formate/glycerate dehydrogenase catalytic domain-like"/>
    <property type="match status" value="1"/>
</dbReference>
<dbReference type="Proteomes" id="UP001310022">
    <property type="component" value="Unassembled WGS sequence"/>
</dbReference>
<evidence type="ECO:0000313" key="11">
    <source>
        <dbReference type="EMBL" id="GJM60463.1"/>
    </source>
</evidence>
<comment type="function">
    <text evidence="1">The transhydrogenation between NADH and NADP is coupled to respiration and ATP hydrolysis and functions as a proton pump across the membrane.</text>
</comment>
<evidence type="ECO:0000256" key="8">
    <source>
        <dbReference type="ARBA" id="ARBA00048202"/>
    </source>
</evidence>
<evidence type="ECO:0000256" key="4">
    <source>
        <dbReference type="ARBA" id="ARBA00022741"/>
    </source>
</evidence>
<evidence type="ECO:0000256" key="6">
    <source>
        <dbReference type="ARBA" id="ARBA00022967"/>
    </source>
</evidence>
<gene>
    <name evidence="11" type="primary">pntA</name>
    <name evidence="11" type="ORF">PEDI_10150</name>
</gene>
<dbReference type="InterPro" id="IPR008143">
    <property type="entry name" value="Ala_DH/PNT_CS2"/>
</dbReference>
<dbReference type="Gene3D" id="3.40.50.720">
    <property type="entry name" value="NAD(P)-binding Rossmann-like Domain"/>
    <property type="match status" value="2"/>
</dbReference>
<evidence type="ECO:0000313" key="12">
    <source>
        <dbReference type="Proteomes" id="UP001310022"/>
    </source>
</evidence>
<dbReference type="GO" id="GO:0050661">
    <property type="term" value="F:NADP binding"/>
    <property type="evidence" value="ECO:0007669"/>
    <property type="project" value="TreeGrafter"/>
</dbReference>
<evidence type="ECO:0000256" key="2">
    <source>
        <dbReference type="ARBA" id="ARBA00005689"/>
    </source>
</evidence>
<dbReference type="GO" id="GO:0006740">
    <property type="term" value="P:NADPH regeneration"/>
    <property type="evidence" value="ECO:0007669"/>
    <property type="project" value="TreeGrafter"/>
</dbReference>
<protein>
    <recommendedName>
        <fullName evidence="3">proton-translocating NAD(P)(+) transhydrogenase</fullName>
        <ecNumber evidence="3">7.1.1.1</ecNumber>
    </recommendedName>
</protein>
<keyword evidence="7" id="KW-0520">NAD</keyword>
<dbReference type="CDD" id="cd05304">
    <property type="entry name" value="Rubrum_tdh"/>
    <property type="match status" value="1"/>
</dbReference>
<accession>A0AAN5AL35</accession>
<reference evidence="11 12" key="1">
    <citation type="submission" date="2021-12" db="EMBL/GenBank/DDBJ databases">
        <title>Genome sequencing of bacteria with rrn-lacking chromosome and rrn-plasmid.</title>
        <authorList>
            <person name="Anda M."/>
            <person name="Iwasaki W."/>
        </authorList>
    </citation>
    <scope>NUCLEOTIDE SEQUENCE [LARGE SCALE GENOMIC DNA]</scope>
    <source>
        <strain evidence="11 12">NBRC 15940</strain>
    </source>
</reference>
<comment type="catalytic activity">
    <reaction evidence="8">
        <text>NAD(+) + NADPH + H(+)(in) = NADH + NADP(+) + H(+)(out)</text>
        <dbReference type="Rhea" id="RHEA:47992"/>
        <dbReference type="ChEBI" id="CHEBI:15378"/>
        <dbReference type="ChEBI" id="CHEBI:57540"/>
        <dbReference type="ChEBI" id="CHEBI:57783"/>
        <dbReference type="ChEBI" id="CHEBI:57945"/>
        <dbReference type="ChEBI" id="CHEBI:58349"/>
        <dbReference type="EC" id="7.1.1.1"/>
    </reaction>
</comment>
<dbReference type="EC" id="7.1.1.1" evidence="3"/>
<evidence type="ECO:0000256" key="7">
    <source>
        <dbReference type="ARBA" id="ARBA00023027"/>
    </source>
</evidence>
<evidence type="ECO:0000259" key="10">
    <source>
        <dbReference type="SMART" id="SM01003"/>
    </source>
</evidence>
<dbReference type="SMART" id="SM01003">
    <property type="entry name" value="AlaDh_PNT_N"/>
    <property type="match status" value="1"/>
</dbReference>
<dbReference type="EMBL" id="BQKE01000001">
    <property type="protein sequence ID" value="GJM60463.1"/>
    <property type="molecule type" value="Genomic_DNA"/>
</dbReference>
<evidence type="ECO:0000256" key="5">
    <source>
        <dbReference type="ARBA" id="ARBA00022857"/>
    </source>
</evidence>
<sequence>MRFGILKELTEKRVAITPDFVKKLVAQKHEVVFEKGCGANSALADVLFEEAGAQASDRTEVLSSSDVITTILPLATEELSNVKKGAVLISQFQPFAQAEVCETLANHGLTGFSLDMIPRSTIAQSMDVLSSMASISGYKAVLTAANYLPRYMPMLSTAAGTIRPAKMLVLGAGVAGLQAIATGRRLGAVVEAFDTRAAAKEEVLSLGAKFVEVEGATDDRGAGGYAVEQTEEYKKRQSELIFDKVSKADIVITTAQLRGRPAPLLVNEDMLKAMPDGAVCVDLAATTGGNVAFSKHREIVKQHGVTIIGNSELSDDVAEHASQLFSRNVENFLNVFLSEEGLTYDFENEIIGDSCIVYQGEVRYGAPALTK</sequence>
<dbReference type="PROSITE" id="PS00837">
    <property type="entry name" value="ALADH_PNT_2"/>
    <property type="match status" value="1"/>
</dbReference>
<dbReference type="RefSeq" id="WP_338236210.1">
    <property type="nucleotide sequence ID" value="NZ_BQKE01000001.1"/>
</dbReference>
<dbReference type="InterPro" id="IPR036291">
    <property type="entry name" value="NAD(P)-bd_dom_sf"/>
</dbReference>
<dbReference type="SMART" id="SM01002">
    <property type="entry name" value="AlaDh_PNT_C"/>
    <property type="match status" value="1"/>
</dbReference>
<evidence type="ECO:0000259" key="9">
    <source>
        <dbReference type="SMART" id="SM01002"/>
    </source>
</evidence>
<feature type="domain" description="Alanine dehydrogenase/pyridine nucleotide transhydrogenase NAD(H)-binding" evidence="9">
    <location>
        <begin position="145"/>
        <end position="309"/>
    </location>
</feature>
<name>A0AAN5AL35_9BACT</name>
<keyword evidence="12" id="KW-1185">Reference proteome</keyword>
<dbReference type="InterPro" id="IPR007698">
    <property type="entry name" value="AlaDH/PNT_NAD(H)-bd"/>
</dbReference>
<evidence type="ECO:0000256" key="3">
    <source>
        <dbReference type="ARBA" id="ARBA00012943"/>
    </source>
</evidence>
<dbReference type="InterPro" id="IPR007886">
    <property type="entry name" value="AlaDH/PNT_N"/>
</dbReference>
<keyword evidence="5" id="KW-0521">NADP</keyword>
<dbReference type="SUPFAM" id="SSF51735">
    <property type="entry name" value="NAD(P)-binding Rossmann-fold domains"/>
    <property type="match status" value="1"/>
</dbReference>